<keyword evidence="4" id="KW-0675">Receptor</keyword>
<dbReference type="AlphaFoldDB" id="A0A9D3Y435"/>
<feature type="non-terminal residue" evidence="6">
    <location>
        <position position="84"/>
    </location>
</feature>
<evidence type="ECO:0000256" key="4">
    <source>
        <dbReference type="ARBA" id="ARBA00023170"/>
    </source>
</evidence>
<dbReference type="EMBL" id="JAIWYP010000034">
    <property type="protein sequence ID" value="KAH3691552.1"/>
    <property type="molecule type" value="Genomic_DNA"/>
</dbReference>
<keyword evidence="3" id="KW-0732">Signal</keyword>
<comment type="caution">
    <text evidence="6">The sequence shown here is derived from an EMBL/GenBank/DDBJ whole genome shotgun (WGS) entry which is preliminary data.</text>
</comment>
<keyword evidence="7" id="KW-1185">Reference proteome</keyword>
<dbReference type="GO" id="GO:0005886">
    <property type="term" value="C:plasma membrane"/>
    <property type="evidence" value="ECO:0007669"/>
    <property type="project" value="TreeGrafter"/>
</dbReference>
<dbReference type="SUPFAM" id="SSF52058">
    <property type="entry name" value="L domain-like"/>
    <property type="match status" value="1"/>
</dbReference>
<feature type="non-terminal residue" evidence="6">
    <location>
        <position position="1"/>
    </location>
</feature>
<dbReference type="Proteomes" id="UP000828390">
    <property type="component" value="Unassembled WGS sequence"/>
</dbReference>
<dbReference type="Gene3D" id="3.80.10.10">
    <property type="entry name" value="Ribonuclease Inhibitor"/>
    <property type="match status" value="1"/>
</dbReference>
<evidence type="ECO:0000259" key="5">
    <source>
        <dbReference type="SMART" id="SM00082"/>
    </source>
</evidence>
<proteinExistence type="inferred from homology"/>
<evidence type="ECO:0000256" key="1">
    <source>
        <dbReference type="ARBA" id="ARBA00007343"/>
    </source>
</evidence>
<evidence type="ECO:0000256" key="2">
    <source>
        <dbReference type="ARBA" id="ARBA00022614"/>
    </source>
</evidence>
<accession>A0A9D3Y435</accession>
<organism evidence="6 7">
    <name type="scientific">Dreissena polymorpha</name>
    <name type="common">Zebra mussel</name>
    <name type="synonym">Mytilus polymorpha</name>
    <dbReference type="NCBI Taxonomy" id="45954"/>
    <lineage>
        <taxon>Eukaryota</taxon>
        <taxon>Metazoa</taxon>
        <taxon>Spiralia</taxon>
        <taxon>Lophotrochozoa</taxon>
        <taxon>Mollusca</taxon>
        <taxon>Bivalvia</taxon>
        <taxon>Autobranchia</taxon>
        <taxon>Heteroconchia</taxon>
        <taxon>Euheterodonta</taxon>
        <taxon>Imparidentia</taxon>
        <taxon>Neoheterodontei</taxon>
        <taxon>Myida</taxon>
        <taxon>Dreissenoidea</taxon>
        <taxon>Dreissenidae</taxon>
        <taxon>Dreissena</taxon>
    </lineage>
</organism>
<evidence type="ECO:0000313" key="6">
    <source>
        <dbReference type="EMBL" id="KAH3691552.1"/>
    </source>
</evidence>
<protein>
    <recommendedName>
        <fullName evidence="5">LRRCT domain-containing protein</fullName>
    </recommendedName>
</protein>
<gene>
    <name evidence="6" type="ORF">DPMN_190795</name>
</gene>
<feature type="domain" description="LRRCT" evidence="5">
    <location>
        <begin position="29"/>
        <end position="80"/>
    </location>
</feature>
<reference evidence="6" key="1">
    <citation type="journal article" date="2019" name="bioRxiv">
        <title>The Genome of the Zebra Mussel, Dreissena polymorpha: A Resource for Invasive Species Research.</title>
        <authorList>
            <person name="McCartney M.A."/>
            <person name="Auch B."/>
            <person name="Kono T."/>
            <person name="Mallez S."/>
            <person name="Zhang Y."/>
            <person name="Obille A."/>
            <person name="Becker A."/>
            <person name="Abrahante J.E."/>
            <person name="Garbe J."/>
            <person name="Badalamenti J.P."/>
            <person name="Herman A."/>
            <person name="Mangelson H."/>
            <person name="Liachko I."/>
            <person name="Sullivan S."/>
            <person name="Sone E.D."/>
            <person name="Koren S."/>
            <person name="Silverstein K.A.T."/>
            <person name="Beckman K.B."/>
            <person name="Gohl D.M."/>
        </authorList>
    </citation>
    <scope>NUCLEOTIDE SEQUENCE</scope>
    <source>
        <strain evidence="6">Duluth1</strain>
        <tissue evidence="6">Whole animal</tissue>
    </source>
</reference>
<dbReference type="PANTHER" id="PTHR45930">
    <property type="entry name" value="G-PROTEIN COUPLED RECEPTOR 124-LIKE PROTEIN"/>
    <property type="match status" value="1"/>
</dbReference>
<keyword evidence="2" id="KW-0433">Leucine-rich repeat</keyword>
<dbReference type="InterPro" id="IPR000483">
    <property type="entry name" value="Cys-rich_flank_reg_C"/>
</dbReference>
<evidence type="ECO:0000256" key="3">
    <source>
        <dbReference type="ARBA" id="ARBA00022729"/>
    </source>
</evidence>
<sequence>YLSSNRLGNIHRAAFSGLTQLTQLTLYSNPLICDCQLRWLMETVQDSQSKIKVYGVVCKVPAHLQGRDIVTVTRADLNCSTQAN</sequence>
<comment type="similarity">
    <text evidence="1">Belongs to the G-protein coupled receptor 2 family. Adhesion G-protein coupled receptor (ADGR) subfamily.</text>
</comment>
<reference evidence="6" key="2">
    <citation type="submission" date="2020-11" db="EMBL/GenBank/DDBJ databases">
        <authorList>
            <person name="McCartney M.A."/>
            <person name="Auch B."/>
            <person name="Kono T."/>
            <person name="Mallez S."/>
            <person name="Becker A."/>
            <person name="Gohl D.M."/>
            <person name="Silverstein K.A.T."/>
            <person name="Koren S."/>
            <person name="Bechman K.B."/>
            <person name="Herman A."/>
            <person name="Abrahante J.E."/>
            <person name="Garbe J."/>
        </authorList>
    </citation>
    <scope>NUCLEOTIDE SEQUENCE</scope>
    <source>
        <strain evidence="6">Duluth1</strain>
        <tissue evidence="6">Whole animal</tissue>
    </source>
</reference>
<dbReference type="InterPro" id="IPR032675">
    <property type="entry name" value="LRR_dom_sf"/>
</dbReference>
<dbReference type="SMART" id="SM00082">
    <property type="entry name" value="LRRCT"/>
    <property type="match status" value="1"/>
</dbReference>
<name>A0A9D3Y435_DREPO</name>
<dbReference type="PANTHER" id="PTHR45930:SF4">
    <property type="entry name" value="ADHESION G PROTEIN-COUPLED RECEPTOR A3"/>
    <property type="match status" value="1"/>
</dbReference>
<dbReference type="GO" id="GO:0007166">
    <property type="term" value="P:cell surface receptor signaling pathway"/>
    <property type="evidence" value="ECO:0007669"/>
    <property type="project" value="TreeGrafter"/>
</dbReference>
<dbReference type="InterPro" id="IPR051963">
    <property type="entry name" value="Adhesion_GPCR_A"/>
</dbReference>
<evidence type="ECO:0000313" key="7">
    <source>
        <dbReference type="Proteomes" id="UP000828390"/>
    </source>
</evidence>